<comment type="subunit">
    <text evidence="2 5">Homopentamer.</text>
</comment>
<comment type="subcellular location">
    <subcellularLocation>
        <location evidence="5">Secreted</location>
    </subcellularLocation>
    <subcellularLocation>
        <location evidence="5">Bacterial flagellum</location>
    </subcellularLocation>
</comment>
<keyword evidence="5" id="KW-0964">Secreted</keyword>
<proteinExistence type="inferred from homology"/>
<comment type="similarity">
    <text evidence="1 5">Belongs to the FliD family.</text>
</comment>
<dbReference type="Proteomes" id="UP001597186">
    <property type="component" value="Unassembled WGS sequence"/>
</dbReference>
<dbReference type="InterPro" id="IPR003481">
    <property type="entry name" value="FliD_N"/>
</dbReference>
<comment type="caution">
    <text evidence="8">The sequence shown here is derived from an EMBL/GenBank/DDBJ whole genome shotgun (WGS) entry which is preliminary data.</text>
</comment>
<keyword evidence="3" id="KW-0175">Coiled coil</keyword>
<evidence type="ECO:0000256" key="5">
    <source>
        <dbReference type="RuleBase" id="RU362066"/>
    </source>
</evidence>
<dbReference type="EMBL" id="JBHUDD010000141">
    <property type="protein sequence ID" value="MFD1510743.1"/>
    <property type="molecule type" value="Genomic_DNA"/>
</dbReference>
<accession>A0ABW4ELR6</accession>
<keyword evidence="8" id="KW-0969">Cilium</keyword>
<dbReference type="InterPro" id="IPR040026">
    <property type="entry name" value="FliD"/>
</dbReference>
<evidence type="ECO:0000259" key="7">
    <source>
        <dbReference type="Pfam" id="PF07195"/>
    </source>
</evidence>
<sequence length="549" mass="57235">MGDTRPDIISALNRSGSGIELKSLVSGLVEAETSGQRSLTQRRVEDTNTTISAMGQLSQEIGLFRAGMSQAAETASRSADSSSSAVSIDVTNEAAAKDISAAINVVELASPQVLTFKFDANTTRSSAVSAGSISLETPDWTDPRTAEVSANDATLGGLVDAINGVEGLTASLLDTGTGVAMVVKAEDGIDNALDASSITALKTALGMTGNAENGTTDSAENPLGVTAAETTATNARFTVDGLTITRGSNEIDDLFAGHTVTLNAVGTSNLTSAETSASLKDRVNGFLAEVNALRSYLETATQRGVNGAEPGPLVGDRSAQSVLDRLKSLTTQPIPGFGDEPVFLAQLGIQTERDGSLSLNESVFDTRIAGNPDMAQAIFATQYSADDDRVAVTGLSFAPPQPGRYELIYDPATSPATATLNGEALSVSTNSAGKVVLRSTSDGTNGMSMTLDQDVAITTTVGYGKSLADQMGSYADDLLGRDGILAQREAQLAKNLLEFELSLETIEEKAAALTERYNIQFGRMEAVITSLNKTGEYMQSLMDSWKKDS</sequence>
<evidence type="ECO:0000256" key="1">
    <source>
        <dbReference type="ARBA" id="ARBA00009764"/>
    </source>
</evidence>
<dbReference type="Pfam" id="PF02465">
    <property type="entry name" value="FliD_N"/>
    <property type="match status" value="1"/>
</dbReference>
<evidence type="ECO:0000256" key="3">
    <source>
        <dbReference type="ARBA" id="ARBA00023054"/>
    </source>
</evidence>
<evidence type="ECO:0000313" key="8">
    <source>
        <dbReference type="EMBL" id="MFD1510743.1"/>
    </source>
</evidence>
<keyword evidence="8" id="KW-0282">Flagellum</keyword>
<evidence type="ECO:0000256" key="4">
    <source>
        <dbReference type="ARBA" id="ARBA00023143"/>
    </source>
</evidence>
<dbReference type="PANTHER" id="PTHR30288">
    <property type="entry name" value="FLAGELLAR CAP/ASSEMBLY PROTEIN FLID"/>
    <property type="match status" value="1"/>
</dbReference>
<keyword evidence="4 5" id="KW-0975">Bacterial flagellum</keyword>
<evidence type="ECO:0000259" key="6">
    <source>
        <dbReference type="Pfam" id="PF02465"/>
    </source>
</evidence>
<organism evidence="8 9">
    <name type="scientific">Lacimonas salitolerans</name>
    <dbReference type="NCBI Taxonomy" id="1323750"/>
    <lineage>
        <taxon>Bacteria</taxon>
        <taxon>Pseudomonadati</taxon>
        <taxon>Pseudomonadota</taxon>
        <taxon>Alphaproteobacteria</taxon>
        <taxon>Rhodobacterales</taxon>
        <taxon>Paracoccaceae</taxon>
        <taxon>Lacimonas</taxon>
    </lineage>
</organism>
<gene>
    <name evidence="8" type="primary">fliD</name>
    <name evidence="8" type="ORF">ACFTOW_15260</name>
</gene>
<keyword evidence="9" id="KW-1185">Reference proteome</keyword>
<dbReference type="Pfam" id="PF07195">
    <property type="entry name" value="FliD_C"/>
    <property type="match status" value="1"/>
</dbReference>
<keyword evidence="8" id="KW-0966">Cell projection</keyword>
<comment type="function">
    <text evidence="5">Required for morphogenesis and for the elongation of the flagellar filament by facilitating polymerization of the flagellin monomers at the tip of growing filament. Forms a capping structure, which prevents flagellin subunits (transported through the central channel of the flagellum) from leaking out without polymerization at the distal end.</text>
</comment>
<feature type="domain" description="Flagellar hook-associated protein 2 C-terminal" evidence="7">
    <location>
        <begin position="232"/>
        <end position="533"/>
    </location>
</feature>
<protein>
    <recommendedName>
        <fullName evidence="5">Flagellar hook-associated protein 2</fullName>
        <shortName evidence="5">HAP2</shortName>
    </recommendedName>
    <alternativeName>
        <fullName evidence="5">Flagellar cap protein</fullName>
    </alternativeName>
</protein>
<dbReference type="PANTHER" id="PTHR30288:SF0">
    <property type="entry name" value="FLAGELLAR HOOK-ASSOCIATED PROTEIN 2"/>
    <property type="match status" value="1"/>
</dbReference>
<feature type="domain" description="Flagellar hook-associated protein 2 N-terminal" evidence="6">
    <location>
        <begin position="17"/>
        <end position="112"/>
    </location>
</feature>
<evidence type="ECO:0000313" key="9">
    <source>
        <dbReference type="Proteomes" id="UP001597186"/>
    </source>
</evidence>
<dbReference type="InterPro" id="IPR010809">
    <property type="entry name" value="FliD_C"/>
</dbReference>
<name>A0ABW4ELR6_9RHOB</name>
<evidence type="ECO:0000256" key="2">
    <source>
        <dbReference type="ARBA" id="ARBA00011255"/>
    </source>
</evidence>
<dbReference type="RefSeq" id="WP_379917210.1">
    <property type="nucleotide sequence ID" value="NZ_JBHUDD010000141.1"/>
</dbReference>
<reference evidence="9" key="1">
    <citation type="journal article" date="2019" name="Int. J. Syst. Evol. Microbiol.">
        <title>The Global Catalogue of Microorganisms (GCM) 10K type strain sequencing project: providing services to taxonomists for standard genome sequencing and annotation.</title>
        <authorList>
            <consortium name="The Broad Institute Genomics Platform"/>
            <consortium name="The Broad Institute Genome Sequencing Center for Infectious Disease"/>
            <person name="Wu L."/>
            <person name="Ma J."/>
        </authorList>
    </citation>
    <scope>NUCLEOTIDE SEQUENCE [LARGE SCALE GENOMIC DNA]</scope>
    <source>
        <strain evidence="9">CGMCC 1.12477</strain>
    </source>
</reference>